<evidence type="ECO:0000313" key="1">
    <source>
        <dbReference type="EnsemblMetazoa" id="PPA45609.1"/>
    </source>
</evidence>
<reference evidence="1" key="2">
    <citation type="submission" date="2022-06" db="UniProtKB">
        <authorList>
            <consortium name="EnsemblMetazoa"/>
        </authorList>
    </citation>
    <scope>IDENTIFICATION</scope>
    <source>
        <strain evidence="1">PS312</strain>
    </source>
</reference>
<dbReference type="AlphaFoldDB" id="A0A2A6CK26"/>
<proteinExistence type="predicted"/>
<reference evidence="2" key="1">
    <citation type="journal article" date="2008" name="Nat. Genet.">
        <title>The Pristionchus pacificus genome provides a unique perspective on nematode lifestyle and parasitism.</title>
        <authorList>
            <person name="Dieterich C."/>
            <person name="Clifton S.W."/>
            <person name="Schuster L.N."/>
            <person name="Chinwalla A."/>
            <person name="Delehaunty K."/>
            <person name="Dinkelacker I."/>
            <person name="Fulton L."/>
            <person name="Fulton R."/>
            <person name="Godfrey J."/>
            <person name="Minx P."/>
            <person name="Mitreva M."/>
            <person name="Roeseler W."/>
            <person name="Tian H."/>
            <person name="Witte H."/>
            <person name="Yang S.P."/>
            <person name="Wilson R.K."/>
            <person name="Sommer R.J."/>
        </authorList>
    </citation>
    <scope>NUCLEOTIDE SEQUENCE [LARGE SCALE GENOMIC DNA]</scope>
    <source>
        <strain evidence="2">PS312</strain>
    </source>
</reference>
<sequence>MNYYVNERGEAQSVPLHVRSTQASLGPDEGHKKRLCKKSSSVDDEAVFGHEMARAIRDAEHSERINEYTTVNEKMKNNGGQLDQRSIEQKYGVFLIVEFRLSISGASGRSSEPLGGAGMESSRKMVELALEYLKKDLLQSEDRFCWEGLKDLQERSISIDVGWRQTIKALAEYNELVQGTTGGSSGKAMHPKEIVVDVLVIMRALKMAESRIRMEKTREGMESFCESSKSTSSEFNDRTIASQSPNQGIPLDNIIKESACSEAIKTNDQGRELRESQEWYQCEYCGSEHEEMDCEAYPDVESRRVVVRCKGLCYCCLSQRHKSTHCFAACAVCTKRHHVSLCVNIDNPAWQQKWRAART</sequence>
<organism evidence="1 2">
    <name type="scientific">Pristionchus pacificus</name>
    <name type="common">Parasitic nematode worm</name>
    <dbReference type="NCBI Taxonomy" id="54126"/>
    <lineage>
        <taxon>Eukaryota</taxon>
        <taxon>Metazoa</taxon>
        <taxon>Ecdysozoa</taxon>
        <taxon>Nematoda</taxon>
        <taxon>Chromadorea</taxon>
        <taxon>Rhabditida</taxon>
        <taxon>Rhabditina</taxon>
        <taxon>Diplogasteromorpha</taxon>
        <taxon>Diplogasteroidea</taxon>
        <taxon>Neodiplogasteridae</taxon>
        <taxon>Pristionchus</taxon>
    </lineage>
</organism>
<protein>
    <submittedName>
        <fullName evidence="1">Uncharacterized protein</fullName>
    </submittedName>
</protein>
<dbReference type="EnsemblMetazoa" id="PPA45609.1">
    <property type="protein sequence ID" value="PPA45609.1"/>
    <property type="gene ID" value="WBGene00283978"/>
</dbReference>
<gene>
    <name evidence="1" type="primary">WBGene00283978</name>
</gene>
<dbReference type="Proteomes" id="UP000005239">
    <property type="component" value="Unassembled WGS sequence"/>
</dbReference>
<name>A0A2A6CK26_PRIPA</name>
<evidence type="ECO:0000313" key="2">
    <source>
        <dbReference type="Proteomes" id="UP000005239"/>
    </source>
</evidence>
<accession>A0A2A6CK26</accession>
<accession>A0A8R1V0S9</accession>
<keyword evidence="2" id="KW-1185">Reference proteome</keyword>